<accession>A0AAE0ZB19</accession>
<dbReference type="AlphaFoldDB" id="A0AAE0ZB19"/>
<gene>
    <name evidence="1" type="ORF">RRG08_021300</name>
</gene>
<evidence type="ECO:0000313" key="1">
    <source>
        <dbReference type="EMBL" id="KAK3765621.1"/>
    </source>
</evidence>
<comment type="caution">
    <text evidence="1">The sequence shown here is derived from an EMBL/GenBank/DDBJ whole genome shotgun (WGS) entry which is preliminary data.</text>
</comment>
<name>A0AAE0ZB19_9GAST</name>
<organism evidence="1 2">
    <name type="scientific">Elysia crispata</name>
    <name type="common">lettuce slug</name>
    <dbReference type="NCBI Taxonomy" id="231223"/>
    <lineage>
        <taxon>Eukaryota</taxon>
        <taxon>Metazoa</taxon>
        <taxon>Spiralia</taxon>
        <taxon>Lophotrochozoa</taxon>
        <taxon>Mollusca</taxon>
        <taxon>Gastropoda</taxon>
        <taxon>Heterobranchia</taxon>
        <taxon>Euthyneura</taxon>
        <taxon>Panpulmonata</taxon>
        <taxon>Sacoglossa</taxon>
        <taxon>Placobranchoidea</taxon>
        <taxon>Plakobranchidae</taxon>
        <taxon>Elysia</taxon>
    </lineage>
</organism>
<proteinExistence type="predicted"/>
<sequence length="105" mass="11923">MVPNRISTVIEELSDLEMVPNRRSNRRVKIPRDGSKQKSMVRDDAREFTYNEGNLLLEVTVGVFVFWEVFSSNMADVTENNSDTCLHGIDGAYEASEIANLKSHM</sequence>
<dbReference type="EMBL" id="JAWDGP010004282">
    <property type="protein sequence ID" value="KAK3765621.1"/>
    <property type="molecule type" value="Genomic_DNA"/>
</dbReference>
<evidence type="ECO:0000313" key="2">
    <source>
        <dbReference type="Proteomes" id="UP001283361"/>
    </source>
</evidence>
<protein>
    <submittedName>
        <fullName evidence="1">Uncharacterized protein</fullName>
    </submittedName>
</protein>
<dbReference type="Proteomes" id="UP001283361">
    <property type="component" value="Unassembled WGS sequence"/>
</dbReference>
<keyword evidence="2" id="KW-1185">Reference proteome</keyword>
<reference evidence="1" key="1">
    <citation type="journal article" date="2023" name="G3 (Bethesda)">
        <title>A reference genome for the long-term kleptoplast-retaining sea slug Elysia crispata morphotype clarki.</title>
        <authorList>
            <person name="Eastman K.E."/>
            <person name="Pendleton A.L."/>
            <person name="Shaikh M.A."/>
            <person name="Suttiyut T."/>
            <person name="Ogas R."/>
            <person name="Tomko P."/>
            <person name="Gavelis G."/>
            <person name="Widhalm J.R."/>
            <person name="Wisecaver J.H."/>
        </authorList>
    </citation>
    <scope>NUCLEOTIDE SEQUENCE</scope>
    <source>
        <strain evidence="1">ECLA1</strain>
    </source>
</reference>